<keyword evidence="2" id="KW-1185">Reference proteome</keyword>
<evidence type="ECO:0000313" key="2">
    <source>
        <dbReference type="Proteomes" id="UP000789901"/>
    </source>
</evidence>
<dbReference type="Proteomes" id="UP000789901">
    <property type="component" value="Unassembled WGS sequence"/>
</dbReference>
<gene>
    <name evidence="1" type="ORF">GMARGA_LOCUS42442</name>
</gene>
<evidence type="ECO:0000313" key="1">
    <source>
        <dbReference type="EMBL" id="CAG8853621.1"/>
    </source>
</evidence>
<name>A0ABN7XED8_GIGMA</name>
<protein>
    <submittedName>
        <fullName evidence="1">34770_t:CDS:1</fullName>
    </submittedName>
</protein>
<sequence length="44" mass="5036">EWMLILNEVKLKSAPGISNVMYELIKQANPKVQIIFKNFASLCL</sequence>
<proteinExistence type="predicted"/>
<accession>A0ABN7XED8</accession>
<reference evidence="1 2" key="1">
    <citation type="submission" date="2021-06" db="EMBL/GenBank/DDBJ databases">
        <authorList>
            <person name="Kallberg Y."/>
            <person name="Tangrot J."/>
            <person name="Rosling A."/>
        </authorList>
    </citation>
    <scope>NUCLEOTIDE SEQUENCE [LARGE SCALE GENOMIC DNA]</scope>
    <source>
        <strain evidence="1 2">120-4 pot B 10/14</strain>
    </source>
</reference>
<comment type="caution">
    <text evidence="1">The sequence shown here is derived from an EMBL/GenBank/DDBJ whole genome shotgun (WGS) entry which is preliminary data.</text>
</comment>
<feature type="non-terminal residue" evidence="1">
    <location>
        <position position="1"/>
    </location>
</feature>
<organism evidence="1 2">
    <name type="scientific">Gigaspora margarita</name>
    <dbReference type="NCBI Taxonomy" id="4874"/>
    <lineage>
        <taxon>Eukaryota</taxon>
        <taxon>Fungi</taxon>
        <taxon>Fungi incertae sedis</taxon>
        <taxon>Mucoromycota</taxon>
        <taxon>Glomeromycotina</taxon>
        <taxon>Glomeromycetes</taxon>
        <taxon>Diversisporales</taxon>
        <taxon>Gigasporaceae</taxon>
        <taxon>Gigaspora</taxon>
    </lineage>
</organism>
<dbReference type="EMBL" id="CAJVQB010126919">
    <property type="protein sequence ID" value="CAG8853621.1"/>
    <property type="molecule type" value="Genomic_DNA"/>
</dbReference>
<feature type="non-terminal residue" evidence="1">
    <location>
        <position position="44"/>
    </location>
</feature>